<dbReference type="InterPro" id="IPR029057">
    <property type="entry name" value="PRTase-like"/>
</dbReference>
<accession>A0ABW0NTD1</accession>
<sequence length="225" mass="23261">MLSALIDAVLDGLALILPVECAGCGAPDRAVCAACAARLVPEPSSRRLADGLTVFSGLEYEGIARAVILAFKEQSRTGLARPLAPALAAAVAAASASFDLAGVELVAVPSSRRSRRRRGFDPVPVLIARAGLDRSRVFAPARPHAVQKSLTVDERARNLAAVFETRTPLSGRRFVLVDDVVTSGATLTAAANALRAAGAEVVAAVVVASTPRRFAPLSGFVANVQ</sequence>
<protein>
    <submittedName>
        <fullName evidence="3">ComF family protein</fullName>
    </submittedName>
</protein>
<dbReference type="Pfam" id="PF00156">
    <property type="entry name" value="Pribosyltran"/>
    <property type="match status" value="1"/>
</dbReference>
<evidence type="ECO:0000259" key="2">
    <source>
        <dbReference type="Pfam" id="PF00156"/>
    </source>
</evidence>
<organism evidence="3 4">
    <name type="scientific">Lysinimonas soli</name>
    <dbReference type="NCBI Taxonomy" id="1074233"/>
    <lineage>
        <taxon>Bacteria</taxon>
        <taxon>Bacillati</taxon>
        <taxon>Actinomycetota</taxon>
        <taxon>Actinomycetes</taxon>
        <taxon>Micrococcales</taxon>
        <taxon>Microbacteriaceae</taxon>
        <taxon>Lysinimonas</taxon>
    </lineage>
</organism>
<dbReference type="EMBL" id="JBHSMG010000004">
    <property type="protein sequence ID" value="MFC5503355.1"/>
    <property type="molecule type" value="Genomic_DNA"/>
</dbReference>
<dbReference type="PANTHER" id="PTHR47505">
    <property type="entry name" value="DNA UTILIZATION PROTEIN YHGH"/>
    <property type="match status" value="1"/>
</dbReference>
<dbReference type="SUPFAM" id="SSF53271">
    <property type="entry name" value="PRTase-like"/>
    <property type="match status" value="1"/>
</dbReference>
<dbReference type="Proteomes" id="UP001596039">
    <property type="component" value="Unassembled WGS sequence"/>
</dbReference>
<dbReference type="PANTHER" id="PTHR47505:SF1">
    <property type="entry name" value="DNA UTILIZATION PROTEIN YHGH"/>
    <property type="match status" value="1"/>
</dbReference>
<evidence type="ECO:0000313" key="3">
    <source>
        <dbReference type="EMBL" id="MFC5503355.1"/>
    </source>
</evidence>
<evidence type="ECO:0000256" key="1">
    <source>
        <dbReference type="ARBA" id="ARBA00008007"/>
    </source>
</evidence>
<dbReference type="RefSeq" id="WP_386741068.1">
    <property type="nucleotide sequence ID" value="NZ_JBHSMG010000004.1"/>
</dbReference>
<gene>
    <name evidence="3" type="ORF">ACFPJ4_13995</name>
</gene>
<dbReference type="InterPro" id="IPR051910">
    <property type="entry name" value="ComF/GntX_DNA_util-trans"/>
</dbReference>
<feature type="domain" description="Phosphoribosyltransferase" evidence="2">
    <location>
        <begin position="166"/>
        <end position="212"/>
    </location>
</feature>
<comment type="caution">
    <text evidence="3">The sequence shown here is derived from an EMBL/GenBank/DDBJ whole genome shotgun (WGS) entry which is preliminary data.</text>
</comment>
<dbReference type="InterPro" id="IPR000836">
    <property type="entry name" value="PRTase_dom"/>
</dbReference>
<reference evidence="4" key="1">
    <citation type="journal article" date="2019" name="Int. J. Syst. Evol. Microbiol.">
        <title>The Global Catalogue of Microorganisms (GCM) 10K type strain sequencing project: providing services to taxonomists for standard genome sequencing and annotation.</title>
        <authorList>
            <consortium name="The Broad Institute Genomics Platform"/>
            <consortium name="The Broad Institute Genome Sequencing Center for Infectious Disease"/>
            <person name="Wu L."/>
            <person name="Ma J."/>
        </authorList>
    </citation>
    <scope>NUCLEOTIDE SEQUENCE [LARGE SCALE GENOMIC DNA]</scope>
    <source>
        <strain evidence="4">CGMCC 4.6997</strain>
    </source>
</reference>
<evidence type="ECO:0000313" key="4">
    <source>
        <dbReference type="Proteomes" id="UP001596039"/>
    </source>
</evidence>
<comment type="similarity">
    <text evidence="1">Belongs to the ComF/GntX family.</text>
</comment>
<keyword evidence="4" id="KW-1185">Reference proteome</keyword>
<name>A0ABW0NTD1_9MICO</name>
<dbReference type="Gene3D" id="3.40.50.2020">
    <property type="match status" value="1"/>
</dbReference>
<proteinExistence type="inferred from homology"/>